<gene>
    <name evidence="1" type="ORF">NYG90_06465</name>
</gene>
<sequence length="65" mass="7370">MMIIKVFFTQSLFTSKSVLLQKPILLQHDSKDCGRAFGVFWGFLKKLRFACFQAAQGDKARVSIA</sequence>
<reference evidence="1 2" key="1">
    <citation type="journal article" date="2023" name="Microorganisms">
        <title>Isolation and Genomic Characteristics of Cat-Borne Campylobacter felis sp. nov. and Sheep-Borne Campylobacter ovis sp. nov.</title>
        <authorList>
            <person name="Wang H."/>
            <person name="Li Y."/>
            <person name="Gu Y."/>
            <person name="Zhou G."/>
            <person name="Chen X."/>
            <person name="Zhang X."/>
            <person name="Shao Z."/>
            <person name="Zhang J."/>
            <person name="Zhang M."/>
        </authorList>
    </citation>
    <scope>NUCLEOTIDE SEQUENCE [LARGE SCALE GENOMIC DNA]</scope>
    <source>
        <strain evidence="1 2">XJK30-2</strain>
    </source>
</reference>
<evidence type="ECO:0000313" key="2">
    <source>
        <dbReference type="Proteomes" id="UP001173802"/>
    </source>
</evidence>
<dbReference type="EMBL" id="JANURN010000005">
    <property type="protein sequence ID" value="MDL0082312.1"/>
    <property type="molecule type" value="Genomic_DNA"/>
</dbReference>
<dbReference type="Proteomes" id="UP001173802">
    <property type="component" value="Unassembled WGS sequence"/>
</dbReference>
<accession>A0ACC6FTR5</accession>
<proteinExistence type="predicted"/>
<evidence type="ECO:0000313" key="1">
    <source>
        <dbReference type="EMBL" id="MDL0082312.1"/>
    </source>
</evidence>
<name>A0ACC6FTR5_9HELI</name>
<organism evidence="1 2">
    <name type="scientific">Helicobacter zhangjianzhongii</name>
    <dbReference type="NCBI Taxonomy" id="2974574"/>
    <lineage>
        <taxon>Bacteria</taxon>
        <taxon>Pseudomonadati</taxon>
        <taxon>Campylobacterota</taxon>
        <taxon>Epsilonproteobacteria</taxon>
        <taxon>Campylobacterales</taxon>
        <taxon>Helicobacteraceae</taxon>
        <taxon>Helicobacter</taxon>
    </lineage>
</organism>
<keyword evidence="2" id="KW-1185">Reference proteome</keyword>
<comment type="caution">
    <text evidence="1">The sequence shown here is derived from an EMBL/GenBank/DDBJ whole genome shotgun (WGS) entry which is preliminary data.</text>
</comment>
<protein>
    <submittedName>
        <fullName evidence="1">Uncharacterized protein</fullName>
    </submittedName>
</protein>